<sequence length="531" mass="54767">MSDTKISALPAATTPVEADLLPIVQGTGAGAETRRTSLAGLRAGLLADRPAHVRDFGAVGNGVADDGPAIQAAVNALKASGGGTLLFGSRRYRIASPVLIDNVSVVLQGAGFTEGPGAADGTWITLDGTGFTPFTFTGAGARGSAVRDLAVRQTHSAPQTETWAPTDYPFVFRVVDCYGAVDFENVFLCAVNRGILCDNSGRLNVQRLRGQVFTVGVEIDRCYDIPRIHHVHFWNFWSGNVHVVRWQQANTDGLLLRRCDGVFLDDIFALGCRSMIRFASSASGVTTKFYLGKGYADFAKQGVWVQGDGVTGQIACLTTQGELFQGAGAPLAASFGLRIDGNDAQIQVGNLRVDACESNAIRVGGQGNRLDVFALRCERFNTLNNGAAALHLVSSGAGAPNQVHLGTPPILGNGNGGPLVNAGTNGTVSQALPAPAGTANAVQVSGAGAGGAPGIAAAGTDANVSLSLAAKGSGAILAGAPIQIPSYPVGALPLAAWYPRCLIYVADGAGNRRLAVSDGTSWRWPDGTVVS</sequence>
<keyword evidence="3" id="KW-1185">Reference proteome</keyword>
<evidence type="ECO:0000313" key="2">
    <source>
        <dbReference type="EMBL" id="GGG22351.1"/>
    </source>
</evidence>
<reference evidence="2 3" key="1">
    <citation type="journal article" date="2014" name="Int. J. Syst. Evol. Microbiol.">
        <title>Complete genome sequence of Corynebacterium casei LMG S-19264T (=DSM 44701T), isolated from a smear-ripened cheese.</title>
        <authorList>
            <consortium name="US DOE Joint Genome Institute (JGI-PGF)"/>
            <person name="Walter F."/>
            <person name="Albersmeier A."/>
            <person name="Kalinowski J."/>
            <person name="Ruckert C."/>
        </authorList>
    </citation>
    <scope>NUCLEOTIDE SEQUENCE [LARGE SCALE GENOMIC DNA]</scope>
    <source>
        <strain evidence="2 3">CGMCC 1.16330</strain>
    </source>
</reference>
<feature type="domain" description="Rhamnogalacturonase A/B/Epimerase-like pectate lyase" evidence="1">
    <location>
        <begin position="53"/>
        <end position="113"/>
    </location>
</feature>
<evidence type="ECO:0000259" key="1">
    <source>
        <dbReference type="Pfam" id="PF12708"/>
    </source>
</evidence>
<dbReference type="RefSeq" id="WP_188898729.1">
    <property type="nucleotide sequence ID" value="NZ_BMKS01000002.1"/>
</dbReference>
<dbReference type="Gene3D" id="2.160.20.10">
    <property type="entry name" value="Single-stranded right-handed beta-helix, Pectin lyase-like"/>
    <property type="match status" value="1"/>
</dbReference>
<proteinExistence type="predicted"/>
<accession>A0A8J3EB26</accession>
<dbReference type="Proteomes" id="UP000597507">
    <property type="component" value="Unassembled WGS sequence"/>
</dbReference>
<comment type="caution">
    <text evidence="2">The sequence shown here is derived from an EMBL/GenBank/DDBJ whole genome shotgun (WGS) entry which is preliminary data.</text>
</comment>
<dbReference type="AlphaFoldDB" id="A0A8J3EB26"/>
<dbReference type="InterPro" id="IPR012334">
    <property type="entry name" value="Pectin_lyas_fold"/>
</dbReference>
<dbReference type="SUPFAM" id="SSF51126">
    <property type="entry name" value="Pectin lyase-like"/>
    <property type="match status" value="1"/>
</dbReference>
<organism evidence="2 3">
    <name type="scientific">Caldovatus sediminis</name>
    <dbReference type="NCBI Taxonomy" id="2041189"/>
    <lineage>
        <taxon>Bacteria</taxon>
        <taxon>Pseudomonadati</taxon>
        <taxon>Pseudomonadota</taxon>
        <taxon>Alphaproteobacteria</taxon>
        <taxon>Acetobacterales</taxon>
        <taxon>Roseomonadaceae</taxon>
        <taxon>Caldovatus</taxon>
    </lineage>
</organism>
<dbReference type="EMBL" id="BMKS01000002">
    <property type="protein sequence ID" value="GGG22351.1"/>
    <property type="molecule type" value="Genomic_DNA"/>
</dbReference>
<gene>
    <name evidence="2" type="ORF">GCM10010964_08180</name>
</gene>
<protein>
    <recommendedName>
        <fullName evidence="1">Rhamnogalacturonase A/B/Epimerase-like pectate lyase domain-containing protein</fullName>
    </recommendedName>
</protein>
<name>A0A8J3EB26_9PROT</name>
<dbReference type="InterPro" id="IPR024535">
    <property type="entry name" value="RHGA/B-epi-like_pectate_lyase"/>
</dbReference>
<dbReference type="Pfam" id="PF12708">
    <property type="entry name" value="Pect-lyase_RHGA_epim"/>
    <property type="match status" value="1"/>
</dbReference>
<evidence type="ECO:0000313" key="3">
    <source>
        <dbReference type="Proteomes" id="UP000597507"/>
    </source>
</evidence>
<dbReference type="InterPro" id="IPR011050">
    <property type="entry name" value="Pectin_lyase_fold/virulence"/>
</dbReference>